<organism evidence="1 2">
    <name type="scientific">Legionella spiritensis</name>
    <dbReference type="NCBI Taxonomy" id="452"/>
    <lineage>
        <taxon>Bacteria</taxon>
        <taxon>Pseudomonadati</taxon>
        <taxon>Pseudomonadota</taxon>
        <taxon>Gammaproteobacteria</taxon>
        <taxon>Legionellales</taxon>
        <taxon>Legionellaceae</taxon>
        <taxon>Legionella</taxon>
    </lineage>
</organism>
<name>A0A0W0Z8S9_LEGSP</name>
<evidence type="ECO:0000313" key="2">
    <source>
        <dbReference type="Proteomes" id="UP000054877"/>
    </source>
</evidence>
<accession>A0A0W0Z8S9</accession>
<dbReference type="RefSeq" id="WP_058482541.1">
    <property type="nucleotide sequence ID" value="NZ_CAAAII010000009.1"/>
</dbReference>
<evidence type="ECO:0000313" key="1">
    <source>
        <dbReference type="EMBL" id="KTD65522.1"/>
    </source>
</evidence>
<dbReference type="PATRIC" id="fig|452.5.peg.654"/>
<reference evidence="1 2" key="1">
    <citation type="submission" date="2015-11" db="EMBL/GenBank/DDBJ databases">
        <title>Genomic analysis of 38 Legionella species identifies large and diverse effector repertoires.</title>
        <authorList>
            <person name="Burstein D."/>
            <person name="Amaro F."/>
            <person name="Zusman T."/>
            <person name="Lifshitz Z."/>
            <person name="Cohen O."/>
            <person name="Gilbert J.A."/>
            <person name="Pupko T."/>
            <person name="Shuman H.A."/>
            <person name="Segal G."/>
        </authorList>
    </citation>
    <scope>NUCLEOTIDE SEQUENCE [LARGE SCALE GENOMIC DNA]</scope>
    <source>
        <strain evidence="1 2">Mt.St.Helens-9</strain>
    </source>
</reference>
<dbReference type="OrthoDB" id="5653303at2"/>
<dbReference type="AlphaFoldDB" id="A0A0W0Z8S9"/>
<gene>
    <name evidence="1" type="ORF">Lspi_0596</name>
</gene>
<protein>
    <submittedName>
        <fullName evidence="1">Uncharacterized protein</fullName>
    </submittedName>
</protein>
<sequence length="477" mass="54526">MKYAAPYCTFDQREGFRKKYAVTYCTFDPKAGANPFWHTCILLSRWDGQGPVEIVDNWGFYGVPSTSGDGWLSRIKTGIGLDIDLQGNHGILRHEEARFMDKGQGLHGITFELTEEQFDLLQQKCLKMAKEQEDAIGEVVQGIPGKPADKTRIYPHEELSHHIYNIERAKKSNRLSPFDIQIDLTLFGPSLKRSHTCKSQILSLLQGIIPDDQIDRLTENGKHPTVPRYSGPMEDIYLYSEGPMRKHIKSSGEEVLYRDLTDKGVAMYWALPPQLVVPLSGDTTEQLKISEEYCPDVKKAVAKLLKLEWLFYNADIPNKYEPYRRDLIQRIHDCYDSFARIEPKQPSPTIGGFQGYCYSLLNQPRNRDEKILLEKLARARWLFNALYMAAVDGWTIRDHIPSETQIREKSPVVNPYTEEEEIPDYNPLEALASCLTDEDRKKLCAILGRTYIEPEEVCQQSLEQSCEGGEHTPALAC</sequence>
<dbReference type="STRING" id="452.Lspi_0596"/>
<dbReference type="EMBL" id="LNYX01000006">
    <property type="protein sequence ID" value="KTD65522.1"/>
    <property type="molecule type" value="Genomic_DNA"/>
</dbReference>
<proteinExistence type="predicted"/>
<keyword evidence="2" id="KW-1185">Reference proteome</keyword>
<comment type="caution">
    <text evidence="1">The sequence shown here is derived from an EMBL/GenBank/DDBJ whole genome shotgun (WGS) entry which is preliminary data.</text>
</comment>
<dbReference type="Proteomes" id="UP000054877">
    <property type="component" value="Unassembled WGS sequence"/>
</dbReference>